<dbReference type="Proteomes" id="UP001242045">
    <property type="component" value="Unassembled WGS sequence"/>
</dbReference>
<evidence type="ECO:0000313" key="3">
    <source>
        <dbReference type="Proteomes" id="UP001242045"/>
    </source>
</evidence>
<feature type="region of interest" description="Disordered" evidence="1">
    <location>
        <begin position="64"/>
        <end position="92"/>
    </location>
</feature>
<name>A0AAW8D1C0_9BURK</name>
<evidence type="ECO:0000256" key="1">
    <source>
        <dbReference type="SAM" id="MobiDB-lite"/>
    </source>
</evidence>
<accession>A0AAW8D1C0</accession>
<protein>
    <submittedName>
        <fullName evidence="2">Uncharacterized protein</fullName>
    </submittedName>
</protein>
<dbReference type="AlphaFoldDB" id="A0AAW8D1C0"/>
<comment type="caution">
    <text evidence="2">The sequence shown here is derived from an EMBL/GenBank/DDBJ whole genome shotgun (WGS) entry which is preliminary data.</text>
</comment>
<proteinExistence type="predicted"/>
<feature type="compositionally biased region" description="Low complexity" evidence="1">
    <location>
        <begin position="75"/>
        <end position="84"/>
    </location>
</feature>
<reference evidence="2" key="1">
    <citation type="submission" date="2023-07" db="EMBL/GenBank/DDBJ databases">
        <title>Sorghum-associated microbial communities from plants grown in Nebraska, USA.</title>
        <authorList>
            <person name="Schachtman D."/>
        </authorList>
    </citation>
    <scope>NUCLEOTIDE SEQUENCE</scope>
    <source>
        <strain evidence="2">DS3754</strain>
    </source>
</reference>
<gene>
    <name evidence="2" type="ORF">J2W31_005392</name>
</gene>
<dbReference type="EMBL" id="JAUSRD010000017">
    <property type="protein sequence ID" value="MDP9896257.1"/>
    <property type="molecule type" value="Genomic_DNA"/>
</dbReference>
<organism evidence="2 3">
    <name type="scientific">Variovorax boronicumulans</name>
    <dbReference type="NCBI Taxonomy" id="436515"/>
    <lineage>
        <taxon>Bacteria</taxon>
        <taxon>Pseudomonadati</taxon>
        <taxon>Pseudomonadota</taxon>
        <taxon>Betaproteobacteria</taxon>
        <taxon>Burkholderiales</taxon>
        <taxon>Comamonadaceae</taxon>
        <taxon>Variovorax</taxon>
    </lineage>
</organism>
<sequence>MARSGLGLNPRDAIDHIAKLVAQQDPTDDLYAVNVEGLLRLCACIWSLRRDTVAPGWRSQVRELKGAGPHPEAMSGSSSSPASGIRCSVSST</sequence>
<evidence type="ECO:0000313" key="2">
    <source>
        <dbReference type="EMBL" id="MDP9896257.1"/>
    </source>
</evidence>